<evidence type="ECO:0000313" key="7">
    <source>
        <dbReference type="EMBL" id="CAG9165382.1"/>
    </source>
</evidence>
<evidence type="ECO:0000313" key="8">
    <source>
        <dbReference type="Proteomes" id="UP000721236"/>
    </source>
</evidence>
<proteinExistence type="predicted"/>
<evidence type="ECO:0000256" key="2">
    <source>
        <dbReference type="ARBA" id="ARBA00022475"/>
    </source>
</evidence>
<feature type="transmembrane region" description="Helical" evidence="6">
    <location>
        <begin position="42"/>
        <end position="66"/>
    </location>
</feature>
<feature type="transmembrane region" description="Helical" evidence="6">
    <location>
        <begin position="6"/>
        <end position="30"/>
    </location>
</feature>
<feature type="transmembrane region" description="Helical" evidence="6">
    <location>
        <begin position="145"/>
        <end position="175"/>
    </location>
</feature>
<gene>
    <name evidence="7" type="primary">rhtB_1</name>
    <name evidence="7" type="ORF">LMG21510_00066</name>
</gene>
<feature type="transmembrane region" description="Helical" evidence="6">
    <location>
        <begin position="187"/>
        <end position="205"/>
    </location>
</feature>
<evidence type="ECO:0000256" key="6">
    <source>
        <dbReference type="SAM" id="Phobius"/>
    </source>
</evidence>
<keyword evidence="4 6" id="KW-1133">Transmembrane helix</keyword>
<evidence type="ECO:0000256" key="4">
    <source>
        <dbReference type="ARBA" id="ARBA00022989"/>
    </source>
</evidence>
<organism evidence="7 8">
    <name type="scientific">Cupriavidus respiraculi</name>
    <dbReference type="NCBI Taxonomy" id="195930"/>
    <lineage>
        <taxon>Bacteria</taxon>
        <taxon>Pseudomonadati</taxon>
        <taxon>Pseudomonadota</taxon>
        <taxon>Betaproteobacteria</taxon>
        <taxon>Burkholderiales</taxon>
        <taxon>Burkholderiaceae</taxon>
        <taxon>Cupriavidus</taxon>
    </lineage>
</organism>
<dbReference type="PANTHER" id="PTHR30086">
    <property type="entry name" value="ARGININE EXPORTER PROTEIN ARGO"/>
    <property type="match status" value="1"/>
</dbReference>
<name>A0ABM8WE67_9BURK</name>
<comment type="subcellular location">
    <subcellularLocation>
        <location evidence="1">Cell membrane</location>
        <topology evidence="1">Multi-pass membrane protein</topology>
    </subcellularLocation>
</comment>
<keyword evidence="3 6" id="KW-0812">Transmembrane</keyword>
<keyword evidence="2" id="KW-1003">Cell membrane</keyword>
<dbReference type="RefSeq" id="WP_222209261.1">
    <property type="nucleotide sequence ID" value="NZ_CAJZAH010000001.1"/>
</dbReference>
<accession>A0ABM8WE67</accession>
<dbReference type="Proteomes" id="UP000721236">
    <property type="component" value="Unassembled WGS sequence"/>
</dbReference>
<dbReference type="PIRSF" id="PIRSF006324">
    <property type="entry name" value="LeuE"/>
    <property type="match status" value="1"/>
</dbReference>
<evidence type="ECO:0000256" key="5">
    <source>
        <dbReference type="ARBA" id="ARBA00023136"/>
    </source>
</evidence>
<protein>
    <submittedName>
        <fullName evidence="7">Homoserine/homoserine lactone efflux protein</fullName>
    </submittedName>
</protein>
<keyword evidence="5 6" id="KW-0472">Membrane</keyword>
<evidence type="ECO:0000256" key="3">
    <source>
        <dbReference type="ARBA" id="ARBA00022692"/>
    </source>
</evidence>
<comment type="caution">
    <text evidence="7">The sequence shown here is derived from an EMBL/GenBank/DDBJ whole genome shotgun (WGS) entry which is preliminary data.</text>
</comment>
<sequence>MPPIDTLIAFFGISLLLGLTPGPDNVFVLLQSAMRGPRAGMVVVLGLCTGLLVHTAAVALGLATLFAASATAFVVLKICGALYLAWLAWQAFRAPAGTAASSGTEPAGGWRMYVRGVVMNLTNPKVVIFFLAFLPQFVAPQRGQIALQIGVLGLLFIVATLLVFGAIALGSGLFGTLLLRSPRAQRALNWFAGAVFLGLAVRLATSQR</sequence>
<dbReference type="InterPro" id="IPR001123">
    <property type="entry name" value="LeuE-type"/>
</dbReference>
<keyword evidence="8" id="KW-1185">Reference proteome</keyword>
<evidence type="ECO:0000256" key="1">
    <source>
        <dbReference type="ARBA" id="ARBA00004651"/>
    </source>
</evidence>
<feature type="transmembrane region" description="Helical" evidence="6">
    <location>
        <begin position="113"/>
        <end position="133"/>
    </location>
</feature>
<feature type="transmembrane region" description="Helical" evidence="6">
    <location>
        <begin position="72"/>
        <end position="92"/>
    </location>
</feature>
<reference evidence="7 8" key="1">
    <citation type="submission" date="2021-08" db="EMBL/GenBank/DDBJ databases">
        <authorList>
            <person name="Peeters C."/>
        </authorList>
    </citation>
    <scope>NUCLEOTIDE SEQUENCE [LARGE SCALE GENOMIC DNA]</scope>
    <source>
        <strain evidence="7 8">LMG 21510</strain>
    </source>
</reference>
<dbReference type="EMBL" id="CAJZAH010000001">
    <property type="protein sequence ID" value="CAG9165382.1"/>
    <property type="molecule type" value="Genomic_DNA"/>
</dbReference>
<dbReference type="PANTHER" id="PTHR30086:SF20">
    <property type="entry name" value="ARGININE EXPORTER PROTEIN ARGO-RELATED"/>
    <property type="match status" value="1"/>
</dbReference>
<dbReference type="Pfam" id="PF01810">
    <property type="entry name" value="LysE"/>
    <property type="match status" value="1"/>
</dbReference>